<proteinExistence type="predicted"/>
<evidence type="ECO:0000313" key="1">
    <source>
        <dbReference type="EMBL" id="KAK5917066.1"/>
    </source>
</evidence>
<accession>A0AAN8D5P6</accession>
<reference evidence="1 2" key="1">
    <citation type="journal article" date="2023" name="Mol. Biol. Evol.">
        <title>Genomics of Secondarily Temperate Adaptation in the Only Non-Antarctic Icefish.</title>
        <authorList>
            <person name="Rivera-Colon A.G."/>
            <person name="Rayamajhi N."/>
            <person name="Minhas B.F."/>
            <person name="Madrigal G."/>
            <person name="Bilyk K.T."/>
            <person name="Yoon V."/>
            <person name="Hune M."/>
            <person name="Gregory S."/>
            <person name="Cheng C.H.C."/>
            <person name="Catchen J.M."/>
        </authorList>
    </citation>
    <scope>NUCLEOTIDE SEQUENCE [LARGE SCALE GENOMIC DNA]</scope>
    <source>
        <tissue evidence="1">White muscle</tissue>
    </source>
</reference>
<name>A0AAN8D5P6_CHAGU</name>
<keyword evidence="2" id="KW-1185">Reference proteome</keyword>
<dbReference type="EMBL" id="JAURVH010001526">
    <property type="protein sequence ID" value="KAK5917066.1"/>
    <property type="molecule type" value="Genomic_DNA"/>
</dbReference>
<comment type="caution">
    <text evidence="1">The sequence shown here is derived from an EMBL/GenBank/DDBJ whole genome shotgun (WGS) entry which is preliminary data.</text>
</comment>
<evidence type="ECO:0000313" key="2">
    <source>
        <dbReference type="Proteomes" id="UP001331515"/>
    </source>
</evidence>
<dbReference type="Proteomes" id="UP001331515">
    <property type="component" value="Unassembled WGS sequence"/>
</dbReference>
<gene>
    <name evidence="1" type="ORF">CgunFtcFv8_011987</name>
</gene>
<protein>
    <submittedName>
        <fullName evidence="1">Uncharacterized protein</fullName>
    </submittedName>
</protein>
<dbReference type="AlphaFoldDB" id="A0AAN8D5P6"/>
<sequence length="137" mass="15149">MFNCLQHILQVLLLPGHCDKVGRELDATLGTVIDHVHCTFIDLTFFERSIGRPFLHIERHQLWIYVQLVHPKPAILIGEISQAGGWQEGGELLLAKASSKALLRDVHGEISGLVLQDRTGKCTLVLIGHLAAEESQG</sequence>
<organism evidence="1 2">
    <name type="scientific">Champsocephalus gunnari</name>
    <name type="common">Mackerel icefish</name>
    <dbReference type="NCBI Taxonomy" id="52237"/>
    <lineage>
        <taxon>Eukaryota</taxon>
        <taxon>Metazoa</taxon>
        <taxon>Chordata</taxon>
        <taxon>Craniata</taxon>
        <taxon>Vertebrata</taxon>
        <taxon>Euteleostomi</taxon>
        <taxon>Actinopterygii</taxon>
        <taxon>Neopterygii</taxon>
        <taxon>Teleostei</taxon>
        <taxon>Neoteleostei</taxon>
        <taxon>Acanthomorphata</taxon>
        <taxon>Eupercaria</taxon>
        <taxon>Perciformes</taxon>
        <taxon>Notothenioidei</taxon>
        <taxon>Channichthyidae</taxon>
        <taxon>Champsocephalus</taxon>
    </lineage>
</organism>